<feature type="compositionally biased region" description="Polar residues" evidence="1">
    <location>
        <begin position="85"/>
        <end position="98"/>
    </location>
</feature>
<dbReference type="RefSeq" id="YP_636216.1">
    <property type="nucleotide sequence ID" value="NC_008114.1"/>
</dbReference>
<keyword evidence="2" id="KW-0150">Chloroplast</keyword>
<feature type="region of interest" description="Disordered" evidence="1">
    <location>
        <begin position="68"/>
        <end position="108"/>
    </location>
</feature>
<dbReference type="GeneID" id="4108727"/>
<protein>
    <submittedName>
        <fullName evidence="2">Uncharacterized protein</fullName>
    </submittedName>
</protein>
<dbReference type="AlphaFoldDB" id="Q3ZJ51"/>
<name>Q3ZJ51_TUPAK</name>
<dbReference type="EMBL" id="AY835431">
    <property type="protein sequence ID" value="AAV80640.1"/>
    <property type="molecule type" value="Genomic_DNA"/>
</dbReference>
<reference evidence="2" key="1">
    <citation type="journal article" date="2001" name="Nucleic Acids Res.">
        <title>Rapid evolution of the DNA-binding site in LAGLIDADG homing endonucleases.</title>
        <authorList>
            <person name="Lucas P."/>
            <person name="Otis C."/>
            <person name="Mercier J.P."/>
            <person name="Turmel M."/>
            <person name="Lemieux C."/>
        </authorList>
    </citation>
    <scope>NUCLEOTIDE SEQUENCE</scope>
    <source>
        <strain evidence="2">UTEX 1912</strain>
    </source>
</reference>
<evidence type="ECO:0000256" key="1">
    <source>
        <dbReference type="SAM" id="MobiDB-lite"/>
    </source>
</evidence>
<reference evidence="2" key="4">
    <citation type="journal article" date="2006" name="BMC Biol.">
        <title>The complete chloroplast DNA sequence of the green alga Oltmannsiellopsis viridis reveals a distinctive quadripartite architecture in the chloroplast genome of early diverging ulvophytes.</title>
        <authorList>
            <person name="Pombert J.F."/>
            <person name="Lemieux C."/>
            <person name="Turmel M."/>
        </authorList>
    </citation>
    <scope>NUCLEOTIDE SEQUENCE</scope>
    <source>
        <strain evidence="2">UTEX 1912</strain>
    </source>
</reference>
<proteinExistence type="predicted"/>
<geneLocation type="chloroplast" evidence="2"/>
<evidence type="ECO:0000313" key="2">
    <source>
        <dbReference type="EMBL" id="AAV80640.1"/>
    </source>
</evidence>
<accession>Q3ZJ51</accession>
<gene>
    <name evidence="2" type="primary">orf108</name>
</gene>
<reference evidence="2" key="3">
    <citation type="journal article" date="2005" name="Mol. Biol. Evol.">
        <title>The chloroplast genome sequence of the green alga Pseudendoclonium akinetum (Ulvophyceae) reveals unusual structural features and new insights into the branching order of chlorophyte lineages.</title>
        <authorList>
            <person name="Pombert J.F."/>
            <person name="Otis C."/>
            <person name="Lemieux C."/>
            <person name="Turmel M."/>
        </authorList>
    </citation>
    <scope>NUCLEOTIDE SEQUENCE</scope>
    <source>
        <strain evidence="2">UTEX 1912</strain>
    </source>
</reference>
<keyword evidence="2" id="KW-0934">Plastid</keyword>
<sequence>MFFGKTGKSNTKEQPHTFLKSGNNPPPPPSGRLRPGSEDPSPQKGYQPLFIRYEPDKKEKANVNAFRANEKAREEEVIENAKNPLPSTSETYTPPKDTSNLHEELKAS</sequence>
<feature type="region of interest" description="Disordered" evidence="1">
    <location>
        <begin position="1"/>
        <end position="48"/>
    </location>
</feature>
<feature type="compositionally biased region" description="Basic and acidic residues" evidence="1">
    <location>
        <begin position="99"/>
        <end position="108"/>
    </location>
</feature>
<reference evidence="2" key="2">
    <citation type="submission" date="2004-11" db="EMBL/GenBank/DDBJ databases">
        <authorList>
            <person name="Pombert J.-F."/>
            <person name="Otis C."/>
            <person name="Lemieux C."/>
            <person name="Turmel M."/>
        </authorList>
    </citation>
    <scope>NUCLEOTIDE SEQUENCE</scope>
    <source>
        <strain evidence="2">UTEX 1912</strain>
    </source>
</reference>
<organism evidence="2">
    <name type="scientific">Tupiella akineta</name>
    <name type="common">Green alga</name>
    <name type="synonym">Pseudendoclonium akinetum</name>
    <dbReference type="NCBI Taxonomy" id="160070"/>
    <lineage>
        <taxon>Eukaryota</taxon>
        <taxon>Viridiplantae</taxon>
        <taxon>Chlorophyta</taxon>
        <taxon>core chlorophytes</taxon>
        <taxon>Ulvophyceae</taxon>
        <taxon>OUU clade</taxon>
        <taxon>Ulotrichales</taxon>
        <taxon>Tupiellaceae</taxon>
        <taxon>Tupiella</taxon>
    </lineage>
</organism>